<dbReference type="GO" id="GO:0016787">
    <property type="term" value="F:hydrolase activity"/>
    <property type="evidence" value="ECO:0007669"/>
    <property type="project" value="UniProtKB-KW"/>
</dbReference>
<feature type="transmembrane region" description="Helical" evidence="1">
    <location>
        <begin position="284"/>
        <end position="305"/>
    </location>
</feature>
<evidence type="ECO:0000256" key="1">
    <source>
        <dbReference type="SAM" id="Phobius"/>
    </source>
</evidence>
<feature type="transmembrane region" description="Helical" evidence="1">
    <location>
        <begin position="34"/>
        <end position="51"/>
    </location>
</feature>
<dbReference type="Proteomes" id="UP000183994">
    <property type="component" value="Unassembled WGS sequence"/>
</dbReference>
<keyword evidence="1" id="KW-0472">Membrane</keyword>
<dbReference type="PANTHER" id="PTHR23028:SF53">
    <property type="entry name" value="ACYL_TRANSF_3 DOMAIN-CONTAINING PROTEIN"/>
    <property type="match status" value="1"/>
</dbReference>
<dbReference type="Pfam" id="PF19040">
    <property type="entry name" value="SGNH"/>
    <property type="match status" value="1"/>
</dbReference>
<feature type="transmembrane region" description="Helical" evidence="1">
    <location>
        <begin position="317"/>
        <end position="333"/>
    </location>
</feature>
<protein>
    <submittedName>
        <fullName evidence="4">Peptidoglycan/LPS O-acetylase OafA/YrhL, contains acyltransferase and SGNH-hydrolase domains</fullName>
    </submittedName>
</protein>
<sequence>MEYRREIDGMRAVAVIPVILFHAGLNLFQGGYVGVDIFFVISGYLITTIILNDLTKDNFSIVAFYDRRARRILPALFFITAACFPFAWMWLSPHYLQEFSQSVMAVASFCSNFLFYSQSGYFDTAAELKPLLHTWSLAVEEQFYLFFPVFLFLLWKFARKILFGALLAAGLGSLLLAQWMAHHNPSAAFYLLPTRGWELAIGALLAYYFVFKKDQKSFAESAKKLGGPLAFVGLILIVYAVFAYDKTTPFPGLYALAPTVGAALVIAFATPGNAVGRLLGAKPLVGLGLISYSAYLWHYPLFVFARHRLLTEPSRNVFLGLAAASLVLAYLSWRFIETPFRNKAKVQRKTIFTFAGIGSVFLITAGFLGYFGYGWPTRMPDGLISALSSAVNKGPLVDKWHIMGPGQPDDVRHSFKNVVPGKNDDNIMYLIGDSHAGAIAEGLMQTLENSDYGFMYISYTACPPIENVYRPDKGDDHRCYEHNQDLYNYILENDQIKYVVLAARWTLYLEKERFNNGEGGVEYGEPGGLDVISDTRKIVSREEDRKSNLEAAYRESIQKLLDAGKKVVIVYPIPEVGWNAPAYINKWAFIHGAEASGLDNSVGSTDYQAFLERNKGACEMLDSLGQHPNLHRVYPEHIFCDTFVKGRCAVQSNGHIFYRDDNHLSLFGARLVAREILKVLR</sequence>
<organism evidence="4 5">
    <name type="scientific">Desulfatibacillum alkenivorans DSM 16219</name>
    <dbReference type="NCBI Taxonomy" id="1121393"/>
    <lineage>
        <taxon>Bacteria</taxon>
        <taxon>Pseudomonadati</taxon>
        <taxon>Thermodesulfobacteriota</taxon>
        <taxon>Desulfobacteria</taxon>
        <taxon>Desulfobacterales</taxon>
        <taxon>Desulfatibacillaceae</taxon>
        <taxon>Desulfatibacillum</taxon>
    </lineage>
</organism>
<keyword evidence="5" id="KW-1185">Reference proteome</keyword>
<proteinExistence type="predicted"/>
<feature type="transmembrane region" description="Helical" evidence="1">
    <location>
        <begin position="12"/>
        <end position="28"/>
    </location>
</feature>
<feature type="transmembrane region" description="Helical" evidence="1">
    <location>
        <begin position="187"/>
        <end position="210"/>
    </location>
</feature>
<keyword evidence="4" id="KW-0012">Acyltransferase</keyword>
<dbReference type="GO" id="GO:0016020">
    <property type="term" value="C:membrane"/>
    <property type="evidence" value="ECO:0007669"/>
    <property type="project" value="TreeGrafter"/>
</dbReference>
<keyword evidence="1" id="KW-1133">Transmembrane helix</keyword>
<dbReference type="GO" id="GO:0009103">
    <property type="term" value="P:lipopolysaccharide biosynthetic process"/>
    <property type="evidence" value="ECO:0007669"/>
    <property type="project" value="TreeGrafter"/>
</dbReference>
<dbReference type="AlphaFoldDB" id="A0A1M6CXS0"/>
<feature type="transmembrane region" description="Helical" evidence="1">
    <location>
        <begin position="354"/>
        <end position="375"/>
    </location>
</feature>
<feature type="domain" description="Acyltransferase 3" evidence="2">
    <location>
        <begin position="6"/>
        <end position="333"/>
    </location>
</feature>
<evidence type="ECO:0000313" key="4">
    <source>
        <dbReference type="EMBL" id="SHI65594.1"/>
    </source>
</evidence>
<dbReference type="EMBL" id="FQZU01000001">
    <property type="protein sequence ID" value="SHI65594.1"/>
    <property type="molecule type" value="Genomic_DNA"/>
</dbReference>
<feature type="transmembrane region" description="Helical" evidence="1">
    <location>
        <begin position="161"/>
        <end position="181"/>
    </location>
</feature>
<feature type="transmembrane region" description="Helical" evidence="1">
    <location>
        <begin position="72"/>
        <end position="91"/>
    </location>
</feature>
<dbReference type="OrthoDB" id="5501619at2"/>
<dbReference type="InterPro" id="IPR043968">
    <property type="entry name" value="SGNH"/>
</dbReference>
<gene>
    <name evidence="4" type="ORF">SAMN02745216_00352</name>
</gene>
<dbReference type="STRING" id="1121393.SAMN02745216_00352"/>
<dbReference type="InterPro" id="IPR002656">
    <property type="entry name" value="Acyl_transf_3_dom"/>
</dbReference>
<keyword evidence="4" id="KW-0808">Transferase</keyword>
<keyword evidence="4" id="KW-0378">Hydrolase</keyword>
<evidence type="ECO:0000259" key="3">
    <source>
        <dbReference type="Pfam" id="PF19040"/>
    </source>
</evidence>
<dbReference type="RefSeq" id="WP_073472245.1">
    <property type="nucleotide sequence ID" value="NZ_FQZU01000001.1"/>
</dbReference>
<dbReference type="GO" id="GO:0016747">
    <property type="term" value="F:acyltransferase activity, transferring groups other than amino-acyl groups"/>
    <property type="evidence" value="ECO:0007669"/>
    <property type="project" value="InterPro"/>
</dbReference>
<feature type="transmembrane region" description="Helical" evidence="1">
    <location>
        <begin position="135"/>
        <end position="154"/>
    </location>
</feature>
<feature type="domain" description="SGNH" evidence="3">
    <location>
        <begin position="426"/>
        <end position="677"/>
    </location>
</feature>
<reference evidence="5" key="1">
    <citation type="submission" date="2016-11" db="EMBL/GenBank/DDBJ databases">
        <authorList>
            <person name="Varghese N."/>
            <person name="Submissions S."/>
        </authorList>
    </citation>
    <scope>NUCLEOTIDE SEQUENCE [LARGE SCALE GENOMIC DNA]</scope>
    <source>
        <strain evidence="5">DSM 16219</strain>
    </source>
</reference>
<feature type="transmembrane region" description="Helical" evidence="1">
    <location>
        <begin position="254"/>
        <end position="272"/>
    </location>
</feature>
<feature type="transmembrane region" description="Helical" evidence="1">
    <location>
        <begin position="222"/>
        <end position="242"/>
    </location>
</feature>
<keyword evidence="1" id="KW-0812">Transmembrane</keyword>
<dbReference type="PANTHER" id="PTHR23028">
    <property type="entry name" value="ACETYLTRANSFERASE"/>
    <property type="match status" value="1"/>
</dbReference>
<dbReference type="Pfam" id="PF01757">
    <property type="entry name" value="Acyl_transf_3"/>
    <property type="match status" value="1"/>
</dbReference>
<evidence type="ECO:0000313" key="5">
    <source>
        <dbReference type="Proteomes" id="UP000183994"/>
    </source>
</evidence>
<name>A0A1M6CXS0_9BACT</name>
<accession>A0A1M6CXS0</accession>
<dbReference type="InterPro" id="IPR050879">
    <property type="entry name" value="Acyltransferase_3"/>
</dbReference>
<evidence type="ECO:0000259" key="2">
    <source>
        <dbReference type="Pfam" id="PF01757"/>
    </source>
</evidence>